<organism evidence="8 9">
    <name type="scientific">Solihabitans fulvus</name>
    <dbReference type="NCBI Taxonomy" id="1892852"/>
    <lineage>
        <taxon>Bacteria</taxon>
        <taxon>Bacillati</taxon>
        <taxon>Actinomycetota</taxon>
        <taxon>Actinomycetes</taxon>
        <taxon>Pseudonocardiales</taxon>
        <taxon>Pseudonocardiaceae</taxon>
        <taxon>Solihabitans</taxon>
    </lineage>
</organism>
<feature type="domain" description="HTH tetR-type" evidence="7">
    <location>
        <begin position="31"/>
        <end position="91"/>
    </location>
</feature>
<keyword evidence="3 5" id="KW-0238">DNA-binding</keyword>
<evidence type="ECO:0000313" key="8">
    <source>
        <dbReference type="EMBL" id="KAA2252593.1"/>
    </source>
</evidence>
<evidence type="ECO:0000313" key="9">
    <source>
        <dbReference type="Proteomes" id="UP000323454"/>
    </source>
</evidence>
<evidence type="ECO:0000256" key="6">
    <source>
        <dbReference type="SAM" id="MobiDB-lite"/>
    </source>
</evidence>
<dbReference type="PANTHER" id="PTHR30055">
    <property type="entry name" value="HTH-TYPE TRANSCRIPTIONAL REGULATOR RUTR"/>
    <property type="match status" value="1"/>
</dbReference>
<dbReference type="InterPro" id="IPR041490">
    <property type="entry name" value="KstR2_TetR_C"/>
</dbReference>
<evidence type="ECO:0000256" key="3">
    <source>
        <dbReference type="ARBA" id="ARBA00023125"/>
    </source>
</evidence>
<feature type="region of interest" description="Disordered" evidence="6">
    <location>
        <begin position="1"/>
        <end position="30"/>
    </location>
</feature>
<protein>
    <submittedName>
        <fullName evidence="8">TetR/AcrR family transcriptional regulator</fullName>
    </submittedName>
</protein>
<reference evidence="8 9" key="1">
    <citation type="submission" date="2019-09" db="EMBL/GenBank/DDBJ databases">
        <title>Goodfellowia gen. nov., a new genus of the Pseudonocardineae related to Actinoalloteichus, containing Goodfellowia coeruleoviolacea gen. nov., comb. nov. gen. nov., comb. nov.</title>
        <authorList>
            <person name="Labeda D."/>
        </authorList>
    </citation>
    <scope>NUCLEOTIDE SEQUENCE [LARGE SCALE GENOMIC DNA]</scope>
    <source>
        <strain evidence="8 9">AN110305</strain>
    </source>
</reference>
<dbReference type="PROSITE" id="PS50977">
    <property type="entry name" value="HTH_TETR_2"/>
    <property type="match status" value="1"/>
</dbReference>
<name>A0A5B2WKJ9_9PSEU</name>
<dbReference type="PANTHER" id="PTHR30055:SF175">
    <property type="entry name" value="HTH-TYPE TRANSCRIPTIONAL REPRESSOR KSTR2"/>
    <property type="match status" value="1"/>
</dbReference>
<dbReference type="GO" id="GO:0003700">
    <property type="term" value="F:DNA-binding transcription factor activity"/>
    <property type="evidence" value="ECO:0007669"/>
    <property type="project" value="TreeGrafter"/>
</dbReference>
<dbReference type="PRINTS" id="PR00455">
    <property type="entry name" value="HTHTETR"/>
</dbReference>
<accession>A0A5B2WKJ9</accession>
<dbReference type="AlphaFoldDB" id="A0A5B2WKJ9"/>
<comment type="caution">
    <text evidence="8">The sequence shown here is derived from an EMBL/GenBank/DDBJ whole genome shotgun (WGS) entry which is preliminary data.</text>
</comment>
<sequence>MITVVSTRRGPAGSTRPSTRSVQRKTANGSSARREELLAIAAEMFAAQGFLATTVREIADTAGILSGSLYHHFDSKESMVDEILRDFLDSQQRAYNEVLREHTDAREVIIELVRVSFRSIGSYQQAIAIFQNESKYLSQFERFSYLKQISQSFERTWLQVLQQGLKAGVFRADLNPKLVYRFIRDTVWTTVHWYNPRGRLSTDTIADQYITILCDGIIAR</sequence>
<dbReference type="Gene3D" id="1.10.10.60">
    <property type="entry name" value="Homeodomain-like"/>
    <property type="match status" value="1"/>
</dbReference>
<dbReference type="OrthoDB" id="9814200at2"/>
<keyword evidence="2" id="KW-0805">Transcription regulation</keyword>
<evidence type="ECO:0000259" key="7">
    <source>
        <dbReference type="PROSITE" id="PS50977"/>
    </source>
</evidence>
<feature type="compositionally biased region" description="Polar residues" evidence="6">
    <location>
        <begin position="15"/>
        <end position="30"/>
    </location>
</feature>
<reference evidence="8 9" key="2">
    <citation type="submission" date="2019-09" db="EMBL/GenBank/DDBJ databases">
        <authorList>
            <person name="Jin C."/>
        </authorList>
    </citation>
    <scope>NUCLEOTIDE SEQUENCE [LARGE SCALE GENOMIC DNA]</scope>
    <source>
        <strain evidence="8 9">AN110305</strain>
    </source>
</reference>
<dbReference type="SUPFAM" id="SSF48498">
    <property type="entry name" value="Tetracyclin repressor-like, C-terminal domain"/>
    <property type="match status" value="1"/>
</dbReference>
<dbReference type="Proteomes" id="UP000323454">
    <property type="component" value="Unassembled WGS sequence"/>
</dbReference>
<dbReference type="Pfam" id="PF00440">
    <property type="entry name" value="TetR_N"/>
    <property type="match status" value="1"/>
</dbReference>
<dbReference type="EMBL" id="VUOB01000074">
    <property type="protein sequence ID" value="KAA2252593.1"/>
    <property type="molecule type" value="Genomic_DNA"/>
</dbReference>
<evidence type="ECO:0000256" key="5">
    <source>
        <dbReference type="PROSITE-ProRule" id="PRU00335"/>
    </source>
</evidence>
<dbReference type="Pfam" id="PF17932">
    <property type="entry name" value="TetR_C_24"/>
    <property type="match status" value="1"/>
</dbReference>
<dbReference type="InterPro" id="IPR050109">
    <property type="entry name" value="HTH-type_TetR-like_transc_reg"/>
</dbReference>
<gene>
    <name evidence="8" type="ORF">F0L68_35385</name>
</gene>
<dbReference type="SUPFAM" id="SSF46689">
    <property type="entry name" value="Homeodomain-like"/>
    <property type="match status" value="1"/>
</dbReference>
<dbReference type="InterPro" id="IPR001647">
    <property type="entry name" value="HTH_TetR"/>
</dbReference>
<feature type="DNA-binding region" description="H-T-H motif" evidence="5">
    <location>
        <begin position="54"/>
        <end position="73"/>
    </location>
</feature>
<evidence type="ECO:0000256" key="2">
    <source>
        <dbReference type="ARBA" id="ARBA00023015"/>
    </source>
</evidence>
<dbReference type="Gene3D" id="1.10.357.10">
    <property type="entry name" value="Tetracycline Repressor, domain 2"/>
    <property type="match status" value="1"/>
</dbReference>
<evidence type="ECO:0000256" key="1">
    <source>
        <dbReference type="ARBA" id="ARBA00022491"/>
    </source>
</evidence>
<dbReference type="InterPro" id="IPR036271">
    <property type="entry name" value="Tet_transcr_reg_TetR-rel_C_sf"/>
</dbReference>
<evidence type="ECO:0000256" key="4">
    <source>
        <dbReference type="ARBA" id="ARBA00023163"/>
    </source>
</evidence>
<dbReference type="InterPro" id="IPR009057">
    <property type="entry name" value="Homeodomain-like_sf"/>
</dbReference>
<keyword evidence="9" id="KW-1185">Reference proteome</keyword>
<dbReference type="GO" id="GO:0000976">
    <property type="term" value="F:transcription cis-regulatory region binding"/>
    <property type="evidence" value="ECO:0007669"/>
    <property type="project" value="TreeGrafter"/>
</dbReference>
<proteinExistence type="predicted"/>
<keyword evidence="4" id="KW-0804">Transcription</keyword>
<keyword evidence="1" id="KW-0678">Repressor</keyword>